<evidence type="ECO:0000256" key="2">
    <source>
        <dbReference type="ARBA" id="ARBA00022692"/>
    </source>
</evidence>
<dbReference type="AlphaFoldDB" id="A0AAU2ADU3"/>
<comment type="subcellular location">
    <subcellularLocation>
        <location evidence="1">Membrane</location>
        <topology evidence="1">Multi-pass membrane protein</topology>
    </subcellularLocation>
</comment>
<evidence type="ECO:0000256" key="4">
    <source>
        <dbReference type="ARBA" id="ARBA00023136"/>
    </source>
</evidence>
<reference evidence="6" key="1">
    <citation type="submission" date="2022-10" db="EMBL/GenBank/DDBJ databases">
        <title>The complete genomes of actinobacterial strains from the NBC collection.</title>
        <authorList>
            <person name="Joergensen T.S."/>
            <person name="Alvarez Arevalo M."/>
            <person name="Sterndorff E.B."/>
            <person name="Faurdal D."/>
            <person name="Vuksanovic O."/>
            <person name="Mourched A.-S."/>
            <person name="Charusanti P."/>
            <person name="Shaw S."/>
            <person name="Blin K."/>
            <person name="Weber T."/>
        </authorList>
    </citation>
    <scope>NUCLEOTIDE SEQUENCE</scope>
    <source>
        <strain evidence="6">NBC_00093</strain>
    </source>
</reference>
<accession>A0AAU2ADU3</accession>
<name>A0AAU2ADU3_9ACTN</name>
<dbReference type="InterPro" id="IPR032808">
    <property type="entry name" value="DoxX"/>
</dbReference>
<dbReference type="GO" id="GO:0016020">
    <property type="term" value="C:membrane"/>
    <property type="evidence" value="ECO:0007669"/>
    <property type="project" value="UniProtKB-SubCell"/>
</dbReference>
<evidence type="ECO:0000256" key="5">
    <source>
        <dbReference type="SAM" id="Phobius"/>
    </source>
</evidence>
<evidence type="ECO:0000313" key="6">
    <source>
        <dbReference type="EMBL" id="WTT22700.1"/>
    </source>
</evidence>
<gene>
    <name evidence="6" type="ORF">OHA22_47765</name>
</gene>
<feature type="transmembrane region" description="Helical" evidence="5">
    <location>
        <begin position="69"/>
        <end position="87"/>
    </location>
</feature>
<dbReference type="EMBL" id="CP108222">
    <property type="protein sequence ID" value="WTT22700.1"/>
    <property type="molecule type" value="Genomic_DNA"/>
</dbReference>
<keyword evidence="3 5" id="KW-1133">Transmembrane helix</keyword>
<feature type="transmembrane region" description="Helical" evidence="5">
    <location>
        <begin position="46"/>
        <end position="64"/>
    </location>
</feature>
<protein>
    <submittedName>
        <fullName evidence="6">DoxX family protein</fullName>
    </submittedName>
</protein>
<proteinExistence type="predicted"/>
<evidence type="ECO:0000256" key="1">
    <source>
        <dbReference type="ARBA" id="ARBA00004141"/>
    </source>
</evidence>
<organism evidence="6">
    <name type="scientific">Streptomyces sp. NBC_00093</name>
    <dbReference type="NCBI Taxonomy" id="2975649"/>
    <lineage>
        <taxon>Bacteria</taxon>
        <taxon>Bacillati</taxon>
        <taxon>Actinomycetota</taxon>
        <taxon>Actinomycetes</taxon>
        <taxon>Kitasatosporales</taxon>
        <taxon>Streptomycetaceae</taxon>
        <taxon>Streptomyces</taxon>
    </lineage>
</organism>
<keyword evidence="4 5" id="KW-0472">Membrane</keyword>
<evidence type="ECO:0000256" key="3">
    <source>
        <dbReference type="ARBA" id="ARBA00022989"/>
    </source>
</evidence>
<keyword evidence="2 5" id="KW-0812">Transmembrane</keyword>
<feature type="transmembrane region" description="Helical" evidence="5">
    <location>
        <begin position="93"/>
        <end position="115"/>
    </location>
</feature>
<dbReference type="Pfam" id="PF13564">
    <property type="entry name" value="DoxX_2"/>
    <property type="match status" value="1"/>
</dbReference>
<sequence>MSTFAGVLSVILALVFIGSGVAKLVRLPAVEESARLLHISHRLHVTVALLEIAAVAGLVIGLWWRPLQFAAAVGLTLLMVGAVVYHVRADDSAMNTSVPAVLGLLTLATGVASLMA</sequence>